<comment type="caution">
    <text evidence="1">The sequence shown here is derived from an EMBL/GenBank/DDBJ whole genome shotgun (WGS) entry which is preliminary data.</text>
</comment>
<accession>J9GU50</accession>
<sequence>DLMISSSRYGIKGTVQLIEHALAQLMQEGSK</sequence>
<proteinExistence type="predicted"/>
<reference evidence="1" key="1">
    <citation type="journal article" date="2012" name="PLoS ONE">
        <title>Gene sets for utilization of primary and secondary nutrition supplies in the distal gut of endangered iberian lynx.</title>
        <authorList>
            <person name="Alcaide M."/>
            <person name="Messina E."/>
            <person name="Richter M."/>
            <person name="Bargiela R."/>
            <person name="Peplies J."/>
            <person name="Huws S.A."/>
            <person name="Newbold C.J."/>
            <person name="Golyshin P.N."/>
            <person name="Simon M.A."/>
            <person name="Lopez G."/>
            <person name="Yakimov M.M."/>
            <person name="Ferrer M."/>
        </authorList>
    </citation>
    <scope>NUCLEOTIDE SEQUENCE</scope>
</reference>
<organism evidence="1">
    <name type="scientific">gut metagenome</name>
    <dbReference type="NCBI Taxonomy" id="749906"/>
    <lineage>
        <taxon>unclassified sequences</taxon>
        <taxon>metagenomes</taxon>
        <taxon>organismal metagenomes</taxon>
    </lineage>
</organism>
<gene>
    <name evidence="1" type="ORF">EVA_07953</name>
</gene>
<feature type="non-terminal residue" evidence="1">
    <location>
        <position position="1"/>
    </location>
</feature>
<dbReference type="AlphaFoldDB" id="J9GU50"/>
<evidence type="ECO:0000313" key="1">
    <source>
        <dbReference type="EMBL" id="EJX03940.1"/>
    </source>
</evidence>
<name>J9GU50_9ZZZZ</name>
<dbReference type="EMBL" id="AMCI01001981">
    <property type="protein sequence ID" value="EJX03940.1"/>
    <property type="molecule type" value="Genomic_DNA"/>
</dbReference>
<protein>
    <submittedName>
        <fullName evidence="1">Uncharacterized protein</fullName>
    </submittedName>
</protein>